<evidence type="ECO:0000256" key="2">
    <source>
        <dbReference type="ARBA" id="ARBA00009054"/>
    </source>
</evidence>
<dbReference type="SUPFAM" id="SSF58014">
    <property type="entry name" value="Coiled-coil domain of nucleotide exchange factor GrpE"/>
    <property type="match status" value="1"/>
</dbReference>
<reference evidence="9" key="1">
    <citation type="submission" date="2020-12" db="EMBL/GenBank/DDBJ databases">
        <authorList>
            <person name="Hahn C.J."/>
            <person name="Laso-Perez R."/>
            <person name="Vulcano F."/>
            <person name="Vaziourakis K.-M."/>
            <person name="Stokke R."/>
            <person name="Steen I.H."/>
            <person name="Teske A."/>
            <person name="Boetius A."/>
            <person name="Liebeke M."/>
            <person name="Amann R."/>
            <person name="Knittel K."/>
        </authorList>
    </citation>
    <scope>NUCLEOTIDE SEQUENCE</scope>
    <source>
        <strain evidence="9">Gfbio:c6db26ca-90af-429b-aeed-0e3e8aed0b5e:GoM-Arc1_AMV-AAA_792_C10</strain>
    </source>
</reference>
<evidence type="ECO:0000256" key="5">
    <source>
        <dbReference type="ARBA" id="ARBA00023175"/>
    </source>
</evidence>
<feature type="coiled-coil region" evidence="8">
    <location>
        <begin position="249"/>
        <end position="276"/>
    </location>
</feature>
<dbReference type="InterPro" id="IPR000740">
    <property type="entry name" value="GrpE"/>
</dbReference>
<keyword evidence="7" id="KW-0346">Stress response</keyword>
<keyword evidence="8" id="KW-0175">Coiled coil</keyword>
<dbReference type="InterPro" id="IPR013805">
    <property type="entry name" value="GrpE_CC"/>
</dbReference>
<evidence type="ECO:0000256" key="1">
    <source>
        <dbReference type="ARBA" id="ARBA00004496"/>
    </source>
</evidence>
<dbReference type="Proteomes" id="UP000614580">
    <property type="component" value="Unassembled WGS sequence"/>
</dbReference>
<dbReference type="HAMAP" id="MF_01151">
    <property type="entry name" value="GrpE"/>
    <property type="match status" value="1"/>
</dbReference>
<evidence type="ECO:0000256" key="7">
    <source>
        <dbReference type="HAMAP-Rule" id="MF_01151"/>
    </source>
</evidence>
<dbReference type="AlphaFoldDB" id="A0A811ZZU4"/>
<keyword evidence="3 7" id="KW-0963">Cytoplasm</keyword>
<dbReference type="GO" id="GO:0006457">
    <property type="term" value="P:protein folding"/>
    <property type="evidence" value="ECO:0007669"/>
    <property type="project" value="InterPro"/>
</dbReference>
<dbReference type="PANTHER" id="PTHR46349:SF6">
    <property type="entry name" value="MYOSIN-6-LIKE"/>
    <property type="match status" value="1"/>
</dbReference>
<sequence>MKENEIVVVSKKEMDEKDELITSLKTKAEKMKSDFSRYKERYRDEEKEIRRKASSELVKQLLSVADTLERAMYSSETGDGCEVVERMVEGTKNNLGMTYNQLLNALGVIPIAPLEGERFNDELHTAIETTQKPLLPDKTILSLVRKGYMIENELIRPAEVVISRGGGELEASDVKMEVKSKTDGSKLLRRFWLKVFKQEFEELEGQKQKLEGRLREIGESEEVLQMSVKEFDAEREKFKKKVGEWTKRKEEAEPEVNKLEQRKKVLTAELEEIKKQLSVIHTKSNELNLKKDKIVVESIALGNYNEKLLEEREKLLNDLEELNRKKESLDAELNEIEEKIALSSEEQMRMEEKKARSADELSSVEEELQRAKESLNKELMEIHEIEQRKETLILEIEEAKGQINTTHEDLNELNLKKDKILIESIALIKYNKELLEKQGNH</sequence>
<dbReference type="GO" id="GO:0005923">
    <property type="term" value="C:bicellular tight junction"/>
    <property type="evidence" value="ECO:0007669"/>
    <property type="project" value="TreeGrafter"/>
</dbReference>
<proteinExistence type="inferred from homology"/>
<comment type="subcellular location">
    <subcellularLocation>
        <location evidence="1 7">Cytoplasm</location>
    </subcellularLocation>
</comment>
<dbReference type="GO" id="GO:0042803">
    <property type="term" value="F:protein homodimerization activity"/>
    <property type="evidence" value="ECO:0007669"/>
    <property type="project" value="InterPro"/>
</dbReference>
<dbReference type="Gene3D" id="2.30.22.10">
    <property type="entry name" value="Head domain of nucleotide exchange factor GrpE"/>
    <property type="match status" value="1"/>
</dbReference>
<dbReference type="PANTHER" id="PTHR46349">
    <property type="entry name" value="CINGULIN-LIKE PROTEIN 1-RELATED"/>
    <property type="match status" value="1"/>
</dbReference>
<dbReference type="SUPFAM" id="SSF57997">
    <property type="entry name" value="Tropomyosin"/>
    <property type="match status" value="1"/>
</dbReference>
<gene>
    <name evidence="7 9" type="primary">grpE</name>
    <name evidence="9" type="ORF">DNFNHJIP_00178</name>
</gene>
<dbReference type="Gene3D" id="3.90.20.20">
    <property type="match status" value="1"/>
</dbReference>
<dbReference type="SUPFAM" id="SSF51064">
    <property type="entry name" value="Head domain of nucleotide exchange factor GrpE"/>
    <property type="match status" value="1"/>
</dbReference>
<feature type="coiled-coil region" evidence="8">
    <location>
        <begin position="193"/>
        <end position="220"/>
    </location>
</feature>
<feature type="coiled-coil region" evidence="8">
    <location>
        <begin position="305"/>
        <end position="416"/>
    </location>
</feature>
<comment type="similarity">
    <text evidence="2 7">Belongs to the GrpE family.</text>
</comment>
<dbReference type="GO" id="GO:0005737">
    <property type="term" value="C:cytoplasm"/>
    <property type="evidence" value="ECO:0007669"/>
    <property type="project" value="UniProtKB-SubCell"/>
</dbReference>
<dbReference type="GO" id="GO:0051087">
    <property type="term" value="F:protein-folding chaperone binding"/>
    <property type="evidence" value="ECO:0007669"/>
    <property type="project" value="InterPro"/>
</dbReference>
<evidence type="ECO:0000256" key="8">
    <source>
        <dbReference type="SAM" id="Coils"/>
    </source>
</evidence>
<dbReference type="PRINTS" id="PR00773">
    <property type="entry name" value="GRPEPROTEIN"/>
</dbReference>
<dbReference type="Pfam" id="PF01025">
    <property type="entry name" value="GrpE"/>
    <property type="match status" value="1"/>
</dbReference>
<evidence type="ECO:0000256" key="3">
    <source>
        <dbReference type="ARBA" id="ARBA00022490"/>
    </source>
</evidence>
<evidence type="ECO:0000256" key="4">
    <source>
        <dbReference type="ARBA" id="ARBA00023123"/>
    </source>
</evidence>
<comment type="subunit">
    <text evidence="7">Homodimer.</text>
</comment>
<dbReference type="InterPro" id="IPR009012">
    <property type="entry name" value="GrpE_head"/>
</dbReference>
<evidence type="ECO:0000313" key="10">
    <source>
        <dbReference type="Proteomes" id="UP000614580"/>
    </source>
</evidence>
<comment type="caution">
    <text evidence="9">The sequence shown here is derived from an EMBL/GenBank/DDBJ whole genome shotgun (WGS) entry which is preliminary data.</text>
</comment>
<organism evidence="9 10">
    <name type="scientific">Candidatus Argoarchaeum ethanivorans</name>
    <dbReference type="NCBI Taxonomy" id="2608793"/>
    <lineage>
        <taxon>Archaea</taxon>
        <taxon>Methanobacteriati</taxon>
        <taxon>Methanobacteriota</taxon>
        <taxon>Stenosarchaea group</taxon>
        <taxon>Methanomicrobia</taxon>
        <taxon>Methanosarcinales</taxon>
        <taxon>Methanosarcinales incertae sedis</taxon>
        <taxon>GOM Arc I cluster</taxon>
        <taxon>Candidatus Argoarchaeum</taxon>
    </lineage>
</organism>
<accession>A0A811ZZU4</accession>
<dbReference type="EMBL" id="CAJHZY010000013">
    <property type="protein sequence ID" value="CAD7766778.1"/>
    <property type="molecule type" value="Genomic_DNA"/>
</dbReference>
<protein>
    <recommendedName>
        <fullName evidence="7">Protein GrpE</fullName>
    </recommendedName>
    <alternativeName>
        <fullName evidence="7">HSP-70 cofactor</fullName>
    </alternativeName>
</protein>
<keyword evidence="5" id="KW-0505">Motor protein</keyword>
<keyword evidence="4" id="KW-0518">Myosin</keyword>
<evidence type="ECO:0000256" key="6">
    <source>
        <dbReference type="ARBA" id="ARBA00023186"/>
    </source>
</evidence>
<dbReference type="GO" id="GO:0000774">
    <property type="term" value="F:adenyl-nucleotide exchange factor activity"/>
    <property type="evidence" value="ECO:0007669"/>
    <property type="project" value="InterPro"/>
</dbReference>
<name>A0A811ZZU4_9EURY</name>
<keyword evidence="6 7" id="KW-0143">Chaperone</keyword>
<evidence type="ECO:0000313" key="9">
    <source>
        <dbReference type="EMBL" id="CAD7766778.1"/>
    </source>
</evidence>
<feature type="coiled-coil region" evidence="8">
    <location>
        <begin position="14"/>
        <end position="48"/>
    </location>
</feature>
<comment type="function">
    <text evidence="7">Participates actively in the response to hyperosmotic and heat shock by preventing the aggregation of stress-denatured proteins, in association with DnaK and GrpE. It is the nucleotide exchange factor for DnaK and may function as a thermosensor. Unfolded proteins bind initially to DnaJ; upon interaction with the DnaJ-bound protein, DnaK hydrolyzes its bound ATP, resulting in the formation of a stable complex. GrpE releases ADP from DnaK; ATP binding to DnaK triggers the release of the substrate protein, thus completing the reaction cycle. Several rounds of ATP-dependent interactions between DnaJ, DnaK and GrpE are required for fully efficient folding.</text>
</comment>